<dbReference type="PANTHER" id="PTHR43841">
    <property type="entry name" value="3-HYDROXYACYL-THIOESTER DEHYDRATASE HTDX-RELATED"/>
    <property type="match status" value="1"/>
</dbReference>
<proteinExistence type="inferred from homology"/>
<evidence type="ECO:0000313" key="4">
    <source>
        <dbReference type="EMBL" id="MBB5597807.1"/>
    </source>
</evidence>
<evidence type="ECO:0000313" key="5">
    <source>
        <dbReference type="Proteomes" id="UP000523863"/>
    </source>
</evidence>
<accession>A0A7W8YAF7</accession>
<comment type="caution">
    <text evidence="4">The sequence shown here is derived from an EMBL/GenBank/DDBJ whole genome shotgun (WGS) entry which is preliminary data.</text>
</comment>
<name>A0A7W8YAF7_9MICC</name>
<dbReference type="Pfam" id="PF01575">
    <property type="entry name" value="MaoC_dehydratas"/>
    <property type="match status" value="1"/>
</dbReference>
<feature type="compositionally biased region" description="Basic and acidic residues" evidence="2">
    <location>
        <begin position="185"/>
        <end position="196"/>
    </location>
</feature>
<gene>
    <name evidence="4" type="ORF">BKA12_000887</name>
</gene>
<feature type="region of interest" description="Disordered" evidence="2">
    <location>
        <begin position="185"/>
        <end position="205"/>
    </location>
</feature>
<protein>
    <submittedName>
        <fullName evidence="4">Acyl dehydratase</fullName>
    </submittedName>
</protein>
<dbReference type="InterPro" id="IPR002539">
    <property type="entry name" value="MaoC-like_dom"/>
</dbReference>
<reference evidence="4 5" key="1">
    <citation type="submission" date="2020-08" db="EMBL/GenBank/DDBJ databases">
        <title>Sequencing the genomes of 1000 actinobacteria strains.</title>
        <authorList>
            <person name="Klenk H.-P."/>
        </authorList>
    </citation>
    <scope>NUCLEOTIDE SEQUENCE [LARGE SCALE GENOMIC DNA]</scope>
    <source>
        <strain evidence="4 5">DSM 23694</strain>
    </source>
</reference>
<comment type="similarity">
    <text evidence="1">Belongs to the enoyl-CoA hydratase/isomerase family.</text>
</comment>
<dbReference type="InterPro" id="IPR029069">
    <property type="entry name" value="HotDog_dom_sf"/>
</dbReference>
<keyword evidence="5" id="KW-1185">Reference proteome</keyword>
<dbReference type="Gene3D" id="3.10.129.10">
    <property type="entry name" value="Hotdog Thioesterase"/>
    <property type="match status" value="1"/>
</dbReference>
<dbReference type="RefSeq" id="WP_183640987.1">
    <property type="nucleotide sequence ID" value="NZ_CANLFI010000004.1"/>
</dbReference>
<sequence>MAELTSMPSIPKLYAQAAAKGASHQLKSALTGTPLGGLLKKVPLGGSSKAHGNAVLPTERVSVSGHSIERQKLVSYQRLMKDTVRDELPSVFLHAAAFPVALAAMSTADFPLPLMGMVHLKNVVEHRRVVAPEEVLNISAWTENLQAHYAGTQFDAVAEISVGDEVVWRGVSTYLSKGTFLAGKPERPEREARDTDTPQSIATWKLSGDTGRDYAEVSGDFNPIHLGTIPAKIAGMKGAIVHGMYSAGRALAATAPHGQPYEWSIEFEAPVFLPAIVAFEAHASGEAGKTEFSGWNAKNQRRHFVGWVARR</sequence>
<evidence type="ECO:0000256" key="1">
    <source>
        <dbReference type="ARBA" id="ARBA00005254"/>
    </source>
</evidence>
<dbReference type="EMBL" id="JACHBL010000001">
    <property type="protein sequence ID" value="MBB5597807.1"/>
    <property type="molecule type" value="Genomic_DNA"/>
</dbReference>
<feature type="domain" description="MaoC-like" evidence="3">
    <location>
        <begin position="202"/>
        <end position="288"/>
    </location>
</feature>
<dbReference type="Proteomes" id="UP000523863">
    <property type="component" value="Unassembled WGS sequence"/>
</dbReference>
<evidence type="ECO:0000256" key="2">
    <source>
        <dbReference type="SAM" id="MobiDB-lite"/>
    </source>
</evidence>
<dbReference type="PANTHER" id="PTHR43841:SF3">
    <property type="entry name" value="(3R)-HYDROXYACYL-ACP DEHYDRATASE SUBUNIT HADB"/>
    <property type="match status" value="1"/>
</dbReference>
<dbReference type="AlphaFoldDB" id="A0A7W8YAF7"/>
<organism evidence="4 5">
    <name type="scientific">Neomicrococcus lactis</name>
    <dbReference type="NCBI Taxonomy" id="732241"/>
    <lineage>
        <taxon>Bacteria</taxon>
        <taxon>Bacillati</taxon>
        <taxon>Actinomycetota</taxon>
        <taxon>Actinomycetes</taxon>
        <taxon>Micrococcales</taxon>
        <taxon>Micrococcaceae</taxon>
        <taxon>Neomicrococcus</taxon>
    </lineage>
</organism>
<dbReference type="SUPFAM" id="SSF54637">
    <property type="entry name" value="Thioesterase/thiol ester dehydrase-isomerase"/>
    <property type="match status" value="1"/>
</dbReference>
<evidence type="ECO:0000259" key="3">
    <source>
        <dbReference type="Pfam" id="PF01575"/>
    </source>
</evidence>